<gene>
    <name evidence="1" type="ORF">FIM25_11125</name>
</gene>
<comment type="caution">
    <text evidence="1">The sequence shown here is derived from an EMBL/GenBank/DDBJ whole genome shotgun (WGS) entry which is preliminary data.</text>
</comment>
<dbReference type="Proteomes" id="UP000321899">
    <property type="component" value="Unassembled WGS sequence"/>
</dbReference>
<organism evidence="1 2">
    <name type="scientific">Desulfobotulus mexicanus</name>
    <dbReference type="NCBI Taxonomy" id="2586642"/>
    <lineage>
        <taxon>Bacteria</taxon>
        <taxon>Pseudomonadati</taxon>
        <taxon>Thermodesulfobacteriota</taxon>
        <taxon>Desulfobacteria</taxon>
        <taxon>Desulfobacterales</taxon>
        <taxon>Desulfobacteraceae</taxon>
        <taxon>Desulfobotulus</taxon>
    </lineage>
</organism>
<sequence length="80" mass="9140">MITLRLDPDLEKEICTAAKNLGLTKSDLIRKSIIEYLGKLESPNAWELGKDYFGRYASGLKNLSVDRKTILKEKIRAKRT</sequence>
<dbReference type="EMBL" id="VDMB01000014">
    <property type="protein sequence ID" value="TYT74130.1"/>
    <property type="molecule type" value="Genomic_DNA"/>
</dbReference>
<evidence type="ECO:0000313" key="1">
    <source>
        <dbReference type="EMBL" id="TYT74130.1"/>
    </source>
</evidence>
<dbReference type="CDD" id="cd21631">
    <property type="entry name" value="RHH_CopG_NikR-like"/>
    <property type="match status" value="1"/>
</dbReference>
<keyword evidence="2" id="KW-1185">Reference proteome</keyword>
<protein>
    <submittedName>
        <fullName evidence="1">Ribbon-helix-helix protein, CopG family</fullName>
    </submittedName>
</protein>
<evidence type="ECO:0000313" key="2">
    <source>
        <dbReference type="Proteomes" id="UP000321899"/>
    </source>
</evidence>
<reference evidence="1 2" key="1">
    <citation type="submission" date="2019-06" db="EMBL/GenBank/DDBJ databases">
        <title>Desulfobotulus mexicanus sp. nov., a novel sulfate-reducing bacterium isolated from the sediment of an alkaline crater lake in Mexico.</title>
        <authorList>
            <person name="Hirschler-Rea A."/>
        </authorList>
    </citation>
    <scope>NUCLEOTIDE SEQUENCE [LARGE SCALE GENOMIC DNA]</scope>
    <source>
        <strain evidence="1 2">PAR22N</strain>
    </source>
</reference>
<name>A0A5S5MEK6_9BACT</name>
<dbReference type="RefSeq" id="WP_139449285.1">
    <property type="nucleotide sequence ID" value="NZ_VDMB01000014.1"/>
</dbReference>
<proteinExistence type="predicted"/>
<accession>A0A5S5MEK6</accession>
<dbReference type="AlphaFoldDB" id="A0A5S5MEK6"/>
<dbReference type="SUPFAM" id="SSF47598">
    <property type="entry name" value="Ribbon-helix-helix"/>
    <property type="match status" value="1"/>
</dbReference>
<dbReference type="OrthoDB" id="7063628at2"/>
<dbReference type="InterPro" id="IPR010985">
    <property type="entry name" value="Ribbon_hlx_hlx"/>
</dbReference>
<dbReference type="GO" id="GO:0006355">
    <property type="term" value="P:regulation of DNA-templated transcription"/>
    <property type="evidence" value="ECO:0007669"/>
    <property type="project" value="InterPro"/>
</dbReference>